<dbReference type="InterPro" id="IPR014017">
    <property type="entry name" value="DNA_helicase_UvrD-like_C"/>
</dbReference>
<dbReference type="PANTHER" id="PTHR11070">
    <property type="entry name" value="UVRD / RECB / PCRA DNA HELICASE FAMILY MEMBER"/>
    <property type="match status" value="1"/>
</dbReference>
<dbReference type="GO" id="GO:0000725">
    <property type="term" value="P:recombinational repair"/>
    <property type="evidence" value="ECO:0007669"/>
    <property type="project" value="TreeGrafter"/>
</dbReference>
<dbReference type="Gene3D" id="1.10.10.160">
    <property type="match status" value="1"/>
</dbReference>
<evidence type="ECO:0000256" key="12">
    <source>
        <dbReference type="ARBA" id="ARBA00034617"/>
    </source>
</evidence>
<evidence type="ECO:0000256" key="6">
    <source>
        <dbReference type="ARBA" id="ARBA00022806"/>
    </source>
</evidence>
<keyword evidence="10" id="KW-0234">DNA repair</keyword>
<comment type="caution">
    <text evidence="18">The sequence shown here is derived from an EMBL/GenBank/DDBJ whole genome shotgun (WGS) entry which is preliminary data.</text>
</comment>
<sequence>MRILNEQQKEAVQFGDGPLLIIAGAGTGKTTVITERIKYLVESGMAKTSEILALTFSEKAAAEMQARIDEITPLGYGEIAVQTFHAFCDQVLRDEALAIGMNTQFDLMTTVEAIQFVKKHLFEFDLNYYRPMGNPDKFIHGLLDHFSRLQDEDISPLDYLAWAKKKMDKISSKIGEGKIDLKTDNPELLDSLKWVELSGAYQKYDELKLKESKLDFGDLIYKTLFLFRARSNILASYQKRYKYLLVDEFQDVNYTQSVLAMLLAGESANVTIVGDDDQSIYRFRGAAVSNIIRFRKTYPKAHLVVLTANYRSSQFILDTAYGLISHNNPDRLEIHEGIDKKLKSKEKGKKTDIEYYHLGRSDHEVDLVTERIISLVDTEGYQYSEIAVLVRANNHADLFIGAFGRASIPYRFLGFENLFLQPEIVRLVSFLRVLIDPEDSKAMFLILSMQTFKIENQDLLKIVAWAKKNSIYLFEACERVGEIGVSEKTVEIVERILYILKTYRSEVFKKSAGEILLGLIKDIGYYKKLLESKTVEAEKEAKNLARFFEKLGLYEKENQGLNLNEVVDWIDLSSEMREVSPMTDDWGADDSVNVLTVHASKGLEFRVVFMVNLVSQRFPSTARKEQIPIPEELIKEDLPEGDFHLQEERRLFYVGMTRAKEKLILTSADYYGDGKQKKKQSVFLVEALAEKVNRDVEAKRNKDKPQEIEVPQKKAQKVAKKEDLRIDYLSYSQIETFKICPLHYRMRYILKLPTQPSSAQSFGISIHSALFKFYTDLKLGVKVNKEKLQEYLKESWVELGYSSKAHKLAAYEKAEQYLNDYFEHEFDLRKAPLALEQSFAVPLPLLEGEEKLVIGGKIDRIDELSDGTIEIIDYKTGAKIPTQKELDGDLQLTFYALAVTGGKERPFNFEPEEVRLSLYYFELGKKLTTTRTKQQLEDKVKEIYGVRQEILASLFECSKSFLCRDCEYKFLCES</sequence>
<dbReference type="GO" id="GO:0004527">
    <property type="term" value="F:exonuclease activity"/>
    <property type="evidence" value="ECO:0007669"/>
    <property type="project" value="UniProtKB-KW"/>
</dbReference>
<dbReference type="Pfam" id="PF00580">
    <property type="entry name" value="UvrD-helicase"/>
    <property type="match status" value="1"/>
</dbReference>
<dbReference type="InterPro" id="IPR000212">
    <property type="entry name" value="DNA_helicase_UvrD/REP"/>
</dbReference>
<dbReference type="Gene3D" id="3.90.320.10">
    <property type="match status" value="1"/>
</dbReference>
<protein>
    <recommendedName>
        <fullName evidence="13">DNA 3'-5' helicase</fullName>
        <ecNumber evidence="13">5.6.2.4</ecNumber>
    </recommendedName>
</protein>
<dbReference type="EMBL" id="MGHY01000005">
    <property type="protein sequence ID" value="OGM79983.1"/>
    <property type="molecule type" value="Genomic_DNA"/>
</dbReference>
<feature type="domain" description="UvrD-like helicase C-terminal" evidence="17">
    <location>
        <begin position="314"/>
        <end position="602"/>
    </location>
</feature>
<keyword evidence="5 15" id="KW-0378">Hydrolase</keyword>
<comment type="catalytic activity">
    <reaction evidence="12">
        <text>Couples ATP hydrolysis with the unwinding of duplex DNA by translocating in the 3'-5' direction.</text>
        <dbReference type="EC" id="5.6.2.4"/>
    </reaction>
</comment>
<organism evidence="18 19">
    <name type="scientific">Candidatus Woesebacteria bacterium RIFOXYB1_FULL_38_16</name>
    <dbReference type="NCBI Taxonomy" id="1802538"/>
    <lineage>
        <taxon>Bacteria</taxon>
        <taxon>Candidatus Woeseibacteriota</taxon>
    </lineage>
</organism>
<name>A0A1F8CUH2_9BACT</name>
<dbReference type="STRING" id="1802538.A2382_04830"/>
<evidence type="ECO:0000256" key="1">
    <source>
        <dbReference type="ARBA" id="ARBA00009922"/>
    </source>
</evidence>
<keyword evidence="4" id="KW-0227">DNA damage</keyword>
<comment type="similarity">
    <text evidence="1">Belongs to the helicase family. UvrD subfamily.</text>
</comment>
<reference evidence="18 19" key="1">
    <citation type="journal article" date="2016" name="Nat. Commun.">
        <title>Thousands of microbial genomes shed light on interconnected biogeochemical processes in an aquifer system.</title>
        <authorList>
            <person name="Anantharaman K."/>
            <person name="Brown C.T."/>
            <person name="Hug L.A."/>
            <person name="Sharon I."/>
            <person name="Castelle C.J."/>
            <person name="Probst A.J."/>
            <person name="Thomas B.C."/>
            <person name="Singh A."/>
            <person name="Wilkins M.J."/>
            <person name="Karaoz U."/>
            <person name="Brodie E.L."/>
            <person name="Williams K.H."/>
            <person name="Hubbard S.S."/>
            <person name="Banfield J.F."/>
        </authorList>
    </citation>
    <scope>NUCLEOTIDE SEQUENCE [LARGE SCALE GENOMIC DNA]</scope>
</reference>
<evidence type="ECO:0000259" key="17">
    <source>
        <dbReference type="PROSITE" id="PS51217"/>
    </source>
</evidence>
<evidence type="ECO:0000256" key="3">
    <source>
        <dbReference type="ARBA" id="ARBA00022741"/>
    </source>
</evidence>
<dbReference type="SUPFAM" id="SSF52540">
    <property type="entry name" value="P-loop containing nucleoside triphosphate hydrolases"/>
    <property type="match status" value="1"/>
</dbReference>
<dbReference type="Gene3D" id="3.40.50.300">
    <property type="entry name" value="P-loop containing nucleotide triphosphate hydrolases"/>
    <property type="match status" value="2"/>
</dbReference>
<dbReference type="SUPFAM" id="SSF52980">
    <property type="entry name" value="Restriction endonuclease-like"/>
    <property type="match status" value="1"/>
</dbReference>
<keyword evidence="11" id="KW-0413">Isomerase</keyword>
<evidence type="ECO:0000256" key="2">
    <source>
        <dbReference type="ARBA" id="ARBA00022722"/>
    </source>
</evidence>
<dbReference type="GO" id="GO:0003677">
    <property type="term" value="F:DNA binding"/>
    <property type="evidence" value="ECO:0007669"/>
    <property type="project" value="UniProtKB-KW"/>
</dbReference>
<keyword evidence="8 15" id="KW-0067">ATP-binding</keyword>
<dbReference type="EC" id="5.6.2.4" evidence="13"/>
<evidence type="ECO:0000256" key="10">
    <source>
        <dbReference type="ARBA" id="ARBA00023204"/>
    </source>
</evidence>
<evidence type="ECO:0000256" key="9">
    <source>
        <dbReference type="ARBA" id="ARBA00023125"/>
    </source>
</evidence>
<dbReference type="InterPro" id="IPR027417">
    <property type="entry name" value="P-loop_NTPase"/>
</dbReference>
<dbReference type="CDD" id="cd17932">
    <property type="entry name" value="DEXQc_UvrD"/>
    <property type="match status" value="1"/>
</dbReference>
<evidence type="ECO:0000256" key="14">
    <source>
        <dbReference type="ARBA" id="ARBA00048988"/>
    </source>
</evidence>
<feature type="domain" description="UvrD-like helicase ATP-binding" evidence="16">
    <location>
        <begin position="2"/>
        <end position="313"/>
    </location>
</feature>
<gene>
    <name evidence="18" type="ORF">A2382_04830</name>
</gene>
<accession>A0A1F8CUH2</accession>
<keyword evidence="6 15" id="KW-0347">Helicase</keyword>
<dbReference type="InterPro" id="IPR011335">
    <property type="entry name" value="Restrct_endonuc-II-like"/>
</dbReference>
<keyword evidence="7" id="KW-0269">Exonuclease</keyword>
<comment type="catalytic activity">
    <reaction evidence="14">
        <text>ATP + H2O = ADP + phosphate + H(+)</text>
        <dbReference type="Rhea" id="RHEA:13065"/>
        <dbReference type="ChEBI" id="CHEBI:15377"/>
        <dbReference type="ChEBI" id="CHEBI:15378"/>
        <dbReference type="ChEBI" id="CHEBI:30616"/>
        <dbReference type="ChEBI" id="CHEBI:43474"/>
        <dbReference type="ChEBI" id="CHEBI:456216"/>
        <dbReference type="EC" id="5.6.2.4"/>
    </reaction>
</comment>
<dbReference type="Pfam" id="PF12705">
    <property type="entry name" value="PDDEXK_1"/>
    <property type="match status" value="1"/>
</dbReference>
<keyword evidence="3 15" id="KW-0547">Nucleotide-binding</keyword>
<evidence type="ECO:0000256" key="13">
    <source>
        <dbReference type="ARBA" id="ARBA00034808"/>
    </source>
</evidence>
<dbReference type="InterPro" id="IPR013986">
    <property type="entry name" value="DExx_box_DNA_helicase_dom_sf"/>
</dbReference>
<dbReference type="AlphaFoldDB" id="A0A1F8CUH2"/>
<evidence type="ECO:0000256" key="7">
    <source>
        <dbReference type="ARBA" id="ARBA00022839"/>
    </source>
</evidence>
<dbReference type="InterPro" id="IPR014016">
    <property type="entry name" value="UvrD-like_ATP-bd"/>
</dbReference>
<evidence type="ECO:0000256" key="15">
    <source>
        <dbReference type="PROSITE-ProRule" id="PRU00560"/>
    </source>
</evidence>
<proteinExistence type="inferred from homology"/>
<evidence type="ECO:0000256" key="8">
    <source>
        <dbReference type="ARBA" id="ARBA00022840"/>
    </source>
</evidence>
<evidence type="ECO:0000256" key="4">
    <source>
        <dbReference type="ARBA" id="ARBA00022763"/>
    </source>
</evidence>
<dbReference type="PROSITE" id="PS51198">
    <property type="entry name" value="UVRD_HELICASE_ATP_BIND"/>
    <property type="match status" value="1"/>
</dbReference>
<dbReference type="Gene3D" id="1.10.486.10">
    <property type="entry name" value="PCRA, domain 4"/>
    <property type="match status" value="1"/>
</dbReference>
<dbReference type="GO" id="GO:0043138">
    <property type="term" value="F:3'-5' DNA helicase activity"/>
    <property type="evidence" value="ECO:0007669"/>
    <property type="project" value="UniProtKB-EC"/>
</dbReference>
<keyword evidence="2" id="KW-0540">Nuclease</keyword>
<keyword evidence="9" id="KW-0238">DNA-binding</keyword>
<dbReference type="InterPro" id="IPR011604">
    <property type="entry name" value="PDDEXK-like_dom_sf"/>
</dbReference>
<dbReference type="Pfam" id="PF13361">
    <property type="entry name" value="UvrD_C"/>
    <property type="match status" value="1"/>
</dbReference>
<dbReference type="PROSITE" id="PS51217">
    <property type="entry name" value="UVRD_HELICASE_CTER"/>
    <property type="match status" value="1"/>
</dbReference>
<evidence type="ECO:0000259" key="16">
    <source>
        <dbReference type="PROSITE" id="PS51198"/>
    </source>
</evidence>
<evidence type="ECO:0000256" key="11">
    <source>
        <dbReference type="ARBA" id="ARBA00023235"/>
    </source>
</evidence>
<feature type="binding site" evidence="15">
    <location>
        <begin position="23"/>
        <end position="30"/>
    </location>
    <ligand>
        <name>ATP</name>
        <dbReference type="ChEBI" id="CHEBI:30616"/>
    </ligand>
</feature>
<dbReference type="GO" id="GO:0005524">
    <property type="term" value="F:ATP binding"/>
    <property type="evidence" value="ECO:0007669"/>
    <property type="project" value="UniProtKB-UniRule"/>
</dbReference>
<evidence type="ECO:0000256" key="5">
    <source>
        <dbReference type="ARBA" id="ARBA00022801"/>
    </source>
</evidence>
<dbReference type="PANTHER" id="PTHR11070:SF2">
    <property type="entry name" value="ATP-DEPENDENT DNA HELICASE SRS2"/>
    <property type="match status" value="1"/>
</dbReference>
<dbReference type="Proteomes" id="UP000178999">
    <property type="component" value="Unassembled WGS sequence"/>
</dbReference>
<evidence type="ECO:0000313" key="18">
    <source>
        <dbReference type="EMBL" id="OGM79983.1"/>
    </source>
</evidence>
<evidence type="ECO:0000313" key="19">
    <source>
        <dbReference type="Proteomes" id="UP000178999"/>
    </source>
</evidence>
<dbReference type="InterPro" id="IPR038726">
    <property type="entry name" value="PDDEXK_AddAB-type"/>
</dbReference>